<keyword evidence="4 7" id="KW-0812">Transmembrane</keyword>
<dbReference type="GO" id="GO:0005886">
    <property type="term" value="C:plasma membrane"/>
    <property type="evidence" value="ECO:0007669"/>
    <property type="project" value="UniProtKB-SubCell"/>
</dbReference>
<dbReference type="PANTHER" id="PTHR33508">
    <property type="entry name" value="UPF0056 MEMBRANE PROTEIN YHCE"/>
    <property type="match status" value="1"/>
</dbReference>
<evidence type="ECO:0000256" key="5">
    <source>
        <dbReference type="ARBA" id="ARBA00022989"/>
    </source>
</evidence>
<dbReference type="RefSeq" id="WP_096359919.1">
    <property type="nucleotide sequence ID" value="NZ_AP014879.1"/>
</dbReference>
<feature type="transmembrane region" description="Helical" evidence="7">
    <location>
        <begin position="143"/>
        <end position="166"/>
    </location>
</feature>
<dbReference type="PANTHER" id="PTHR33508:SF1">
    <property type="entry name" value="UPF0056 MEMBRANE PROTEIN YHCE"/>
    <property type="match status" value="1"/>
</dbReference>
<dbReference type="InterPro" id="IPR002771">
    <property type="entry name" value="Multi_antbiot-R_MarC"/>
</dbReference>
<comment type="subcellular location">
    <subcellularLocation>
        <location evidence="1 7">Cell membrane</location>
        <topology evidence="1 7">Multi-pass membrane protein</topology>
    </subcellularLocation>
</comment>
<name>A0A1B4XE15_9GAMM</name>
<feature type="transmembrane region" description="Helical" evidence="7">
    <location>
        <begin position="178"/>
        <end position="199"/>
    </location>
</feature>
<evidence type="ECO:0000256" key="6">
    <source>
        <dbReference type="ARBA" id="ARBA00023136"/>
    </source>
</evidence>
<keyword evidence="9" id="KW-1185">Reference proteome</keyword>
<keyword evidence="3" id="KW-1003">Cell membrane</keyword>
<dbReference type="InParanoid" id="A0A1B4XE15"/>
<feature type="transmembrane region" description="Helical" evidence="7">
    <location>
        <begin position="6"/>
        <end position="28"/>
    </location>
</feature>
<dbReference type="Proteomes" id="UP000243180">
    <property type="component" value="Chromosome"/>
</dbReference>
<feature type="transmembrane region" description="Helical" evidence="7">
    <location>
        <begin position="40"/>
        <end position="60"/>
    </location>
</feature>
<proteinExistence type="inferred from homology"/>
<dbReference type="FunCoup" id="A0A1B4XE15">
    <property type="interactions" value="91"/>
</dbReference>
<sequence>MFNLFVDSLIILLVVVDPVAVAPLFAALTHGESAATKRRIAIRGTSIAAGILVVFALAGGTLLDALGIGMPAFQIAGGALLFLLAVDMVFARHSGLRSTTEREQREAETKKDISVFPLAIPLIAGPGALTSVLLMVGEQGDDPFVIGTVLAVILLVLLVTLVSLLASARIMAFMGETGANVVSRVLGVVLAALAVQFVLNGWQEGFMLIEENASQMLTV</sequence>
<evidence type="ECO:0000256" key="2">
    <source>
        <dbReference type="ARBA" id="ARBA00009784"/>
    </source>
</evidence>
<evidence type="ECO:0000256" key="4">
    <source>
        <dbReference type="ARBA" id="ARBA00022692"/>
    </source>
</evidence>
<dbReference type="EMBL" id="AP014879">
    <property type="protein sequence ID" value="BAV33013.1"/>
    <property type="molecule type" value="Genomic_DNA"/>
</dbReference>
<dbReference type="KEGG" id="slim:SCL_0691"/>
<gene>
    <name evidence="8" type="ORF">SCL_0691</name>
</gene>
<feature type="transmembrane region" description="Helical" evidence="7">
    <location>
        <begin position="113"/>
        <end position="137"/>
    </location>
</feature>
<evidence type="ECO:0000256" key="3">
    <source>
        <dbReference type="ARBA" id="ARBA00022475"/>
    </source>
</evidence>
<dbReference type="NCBIfam" id="TIGR00427">
    <property type="entry name" value="NAAT family transporter"/>
    <property type="match status" value="1"/>
</dbReference>
<dbReference type="OrthoDB" id="21094at2"/>
<reference evidence="8 9" key="1">
    <citation type="submission" date="2015-05" db="EMBL/GenBank/DDBJ databases">
        <title>Complete genome sequence of a sulfur-oxidizing gammaproteobacterium strain HA5.</title>
        <authorList>
            <person name="Miura A."/>
            <person name="Kojima H."/>
            <person name="Fukui M."/>
        </authorList>
    </citation>
    <scope>NUCLEOTIDE SEQUENCE [LARGE SCALE GENOMIC DNA]</scope>
    <source>
        <strain evidence="8 9">HA5</strain>
    </source>
</reference>
<keyword evidence="6 7" id="KW-0472">Membrane</keyword>
<evidence type="ECO:0000313" key="9">
    <source>
        <dbReference type="Proteomes" id="UP000243180"/>
    </source>
</evidence>
<dbReference type="AlphaFoldDB" id="A0A1B4XE15"/>
<keyword evidence="5 7" id="KW-1133">Transmembrane helix</keyword>
<comment type="similarity">
    <text evidence="2 7">Belongs to the UPF0056 (MarC) family.</text>
</comment>
<protein>
    <recommendedName>
        <fullName evidence="7">UPF0056 membrane protein</fullName>
    </recommendedName>
</protein>
<evidence type="ECO:0000313" key="8">
    <source>
        <dbReference type="EMBL" id="BAV33013.1"/>
    </source>
</evidence>
<dbReference type="Pfam" id="PF01914">
    <property type="entry name" value="MarC"/>
    <property type="match status" value="1"/>
</dbReference>
<feature type="transmembrane region" description="Helical" evidence="7">
    <location>
        <begin position="72"/>
        <end position="92"/>
    </location>
</feature>
<evidence type="ECO:0000256" key="1">
    <source>
        <dbReference type="ARBA" id="ARBA00004651"/>
    </source>
</evidence>
<accession>A0A1B4XE15</accession>
<evidence type="ECO:0000256" key="7">
    <source>
        <dbReference type="RuleBase" id="RU362048"/>
    </source>
</evidence>
<organism evidence="8 9">
    <name type="scientific">Sulfuricaulis limicola</name>
    <dbReference type="NCBI Taxonomy" id="1620215"/>
    <lineage>
        <taxon>Bacteria</taxon>
        <taxon>Pseudomonadati</taxon>
        <taxon>Pseudomonadota</taxon>
        <taxon>Gammaproteobacteria</taxon>
        <taxon>Acidiferrobacterales</taxon>
        <taxon>Acidiferrobacteraceae</taxon>
        <taxon>Sulfuricaulis</taxon>
    </lineage>
</organism>